<sequence>MAFKSSIVIALFIALSLSNMDFGHAGRYLLQTAQPAVPNLPTFPKPTLPPLPSMPQGNVPTLPSIPTITIPSSVPPLPAVSFPNIPSIPNVIPSIPFLSPPPSSTTP</sequence>
<protein>
    <submittedName>
        <fullName evidence="2">Uncharacterized protein</fullName>
    </submittedName>
</protein>
<reference evidence="2 3" key="1">
    <citation type="submission" date="2024-01" db="EMBL/GenBank/DDBJ databases">
        <title>The genomes of 5 underutilized Papilionoideae crops provide insights into root nodulation and disease resistance.</title>
        <authorList>
            <person name="Yuan L."/>
        </authorList>
    </citation>
    <scope>NUCLEOTIDE SEQUENCE [LARGE SCALE GENOMIC DNA]</scope>
    <source>
        <strain evidence="2">LY-2023</strain>
        <tissue evidence="2">Leaf</tissue>
    </source>
</reference>
<evidence type="ECO:0000313" key="3">
    <source>
        <dbReference type="Proteomes" id="UP001359559"/>
    </source>
</evidence>
<keyword evidence="1" id="KW-0732">Signal</keyword>
<evidence type="ECO:0000256" key="1">
    <source>
        <dbReference type="SAM" id="SignalP"/>
    </source>
</evidence>
<dbReference type="Proteomes" id="UP001359559">
    <property type="component" value="Unassembled WGS sequence"/>
</dbReference>
<accession>A0AAN9KM51</accession>
<evidence type="ECO:0000313" key="2">
    <source>
        <dbReference type="EMBL" id="KAK7319471.1"/>
    </source>
</evidence>
<comment type="caution">
    <text evidence="2">The sequence shown here is derived from an EMBL/GenBank/DDBJ whole genome shotgun (WGS) entry which is preliminary data.</text>
</comment>
<feature type="signal peptide" evidence="1">
    <location>
        <begin position="1"/>
        <end position="25"/>
    </location>
</feature>
<gene>
    <name evidence="2" type="ORF">RJT34_04192</name>
</gene>
<dbReference type="PANTHER" id="PTHR48216">
    <property type="match status" value="1"/>
</dbReference>
<name>A0AAN9KM51_CLITE</name>
<organism evidence="2 3">
    <name type="scientific">Clitoria ternatea</name>
    <name type="common">Butterfly pea</name>
    <dbReference type="NCBI Taxonomy" id="43366"/>
    <lineage>
        <taxon>Eukaryota</taxon>
        <taxon>Viridiplantae</taxon>
        <taxon>Streptophyta</taxon>
        <taxon>Embryophyta</taxon>
        <taxon>Tracheophyta</taxon>
        <taxon>Spermatophyta</taxon>
        <taxon>Magnoliopsida</taxon>
        <taxon>eudicotyledons</taxon>
        <taxon>Gunneridae</taxon>
        <taxon>Pentapetalae</taxon>
        <taxon>rosids</taxon>
        <taxon>fabids</taxon>
        <taxon>Fabales</taxon>
        <taxon>Fabaceae</taxon>
        <taxon>Papilionoideae</taxon>
        <taxon>50 kb inversion clade</taxon>
        <taxon>NPAAA clade</taxon>
        <taxon>indigoferoid/millettioid clade</taxon>
        <taxon>Phaseoleae</taxon>
        <taxon>Clitoria</taxon>
    </lineage>
</organism>
<dbReference type="AlphaFoldDB" id="A0AAN9KM51"/>
<dbReference type="PANTHER" id="PTHR48216:SF1">
    <property type="match status" value="1"/>
</dbReference>
<feature type="chain" id="PRO_5043033897" evidence="1">
    <location>
        <begin position="26"/>
        <end position="107"/>
    </location>
</feature>
<keyword evidence="3" id="KW-1185">Reference proteome</keyword>
<proteinExistence type="predicted"/>
<dbReference type="EMBL" id="JAYKXN010000001">
    <property type="protein sequence ID" value="KAK7319471.1"/>
    <property type="molecule type" value="Genomic_DNA"/>
</dbReference>